<dbReference type="InterPro" id="IPR036890">
    <property type="entry name" value="HATPase_C_sf"/>
</dbReference>
<evidence type="ECO:0000256" key="8">
    <source>
        <dbReference type="ARBA" id="ARBA00022989"/>
    </source>
</evidence>
<evidence type="ECO:0000256" key="9">
    <source>
        <dbReference type="ARBA" id="ARBA00023136"/>
    </source>
</evidence>
<evidence type="ECO:0000313" key="12">
    <source>
        <dbReference type="EMBL" id="QEQ98291.1"/>
    </source>
</evidence>
<dbReference type="PROSITE" id="PS50109">
    <property type="entry name" value="HIS_KIN"/>
    <property type="match status" value="1"/>
</dbReference>
<keyword evidence="6 10" id="KW-0812">Transmembrane</keyword>
<keyword evidence="8 10" id="KW-1133">Transmembrane helix</keyword>
<proteinExistence type="predicted"/>
<keyword evidence="4" id="KW-0597">Phosphoprotein</keyword>
<keyword evidence="13" id="KW-1185">Reference proteome</keyword>
<keyword evidence="5" id="KW-0808">Transferase</keyword>
<evidence type="ECO:0000256" key="5">
    <source>
        <dbReference type="ARBA" id="ARBA00022679"/>
    </source>
</evidence>
<dbReference type="OrthoDB" id="9809567at2"/>
<evidence type="ECO:0000256" key="6">
    <source>
        <dbReference type="ARBA" id="ARBA00022692"/>
    </source>
</evidence>
<evidence type="ECO:0000256" key="2">
    <source>
        <dbReference type="ARBA" id="ARBA00004370"/>
    </source>
</evidence>
<dbReference type="Proteomes" id="UP000324760">
    <property type="component" value="Chromosome"/>
</dbReference>
<dbReference type="KEGG" id="ncu:F0U83_01925"/>
<gene>
    <name evidence="12" type="ORF">F0U83_01925</name>
</gene>
<comment type="catalytic activity">
    <reaction evidence="1">
        <text>ATP + protein L-histidine = ADP + protein N-phospho-L-histidine.</text>
        <dbReference type="EC" id="2.7.13.3"/>
    </reaction>
</comment>
<dbReference type="GO" id="GO:0000160">
    <property type="term" value="P:phosphorelay signal transduction system"/>
    <property type="evidence" value="ECO:0007669"/>
    <property type="project" value="TreeGrafter"/>
</dbReference>
<protein>
    <recommendedName>
        <fullName evidence="3">histidine kinase</fullName>
        <ecNumber evidence="3">2.7.13.3</ecNumber>
    </recommendedName>
</protein>
<dbReference type="PRINTS" id="PR00344">
    <property type="entry name" value="BCTRLSENSOR"/>
</dbReference>
<feature type="domain" description="Histidine kinase" evidence="11">
    <location>
        <begin position="239"/>
        <end position="441"/>
    </location>
</feature>
<evidence type="ECO:0000256" key="10">
    <source>
        <dbReference type="SAM" id="Phobius"/>
    </source>
</evidence>
<dbReference type="PANTHER" id="PTHR45436">
    <property type="entry name" value="SENSOR HISTIDINE KINASE YKOH"/>
    <property type="match status" value="1"/>
</dbReference>
<evidence type="ECO:0000256" key="1">
    <source>
        <dbReference type="ARBA" id="ARBA00000085"/>
    </source>
</evidence>
<dbReference type="InterPro" id="IPR050428">
    <property type="entry name" value="TCS_sensor_his_kinase"/>
</dbReference>
<dbReference type="AlphaFoldDB" id="A0A5P1RGR6"/>
<dbReference type="EMBL" id="CP043869">
    <property type="protein sequence ID" value="QEQ98291.1"/>
    <property type="molecule type" value="Genomic_DNA"/>
</dbReference>
<dbReference type="InterPro" id="IPR003594">
    <property type="entry name" value="HATPase_dom"/>
</dbReference>
<keyword evidence="9 10" id="KW-0472">Membrane</keyword>
<dbReference type="PANTHER" id="PTHR45436:SF5">
    <property type="entry name" value="SENSOR HISTIDINE KINASE TRCS"/>
    <property type="match status" value="1"/>
</dbReference>
<dbReference type="EC" id="2.7.13.3" evidence="3"/>
<organism evidence="12 13">
    <name type="scientific">Neptunomonas concharum</name>
    <dbReference type="NCBI Taxonomy" id="1031538"/>
    <lineage>
        <taxon>Bacteria</taxon>
        <taxon>Pseudomonadati</taxon>
        <taxon>Pseudomonadota</taxon>
        <taxon>Gammaproteobacteria</taxon>
        <taxon>Oceanospirillales</taxon>
        <taxon>Oceanospirillaceae</taxon>
        <taxon>Neptunomonas</taxon>
    </lineage>
</organism>
<evidence type="ECO:0000256" key="7">
    <source>
        <dbReference type="ARBA" id="ARBA00022777"/>
    </source>
</evidence>
<feature type="transmembrane region" description="Helical" evidence="10">
    <location>
        <begin position="158"/>
        <end position="183"/>
    </location>
</feature>
<evidence type="ECO:0000256" key="4">
    <source>
        <dbReference type="ARBA" id="ARBA00022553"/>
    </source>
</evidence>
<dbReference type="SUPFAM" id="SSF55874">
    <property type="entry name" value="ATPase domain of HSP90 chaperone/DNA topoisomerase II/histidine kinase"/>
    <property type="match status" value="1"/>
</dbReference>
<dbReference type="Gene3D" id="1.10.287.130">
    <property type="match status" value="1"/>
</dbReference>
<accession>A0A5P1RGR6</accession>
<dbReference type="GO" id="GO:0004673">
    <property type="term" value="F:protein histidine kinase activity"/>
    <property type="evidence" value="ECO:0007669"/>
    <property type="project" value="UniProtKB-EC"/>
</dbReference>
<dbReference type="Pfam" id="PF02518">
    <property type="entry name" value="HATPase_c"/>
    <property type="match status" value="1"/>
</dbReference>
<comment type="subcellular location">
    <subcellularLocation>
        <location evidence="2">Membrane</location>
    </subcellularLocation>
</comment>
<dbReference type="SMART" id="SM00387">
    <property type="entry name" value="HATPase_c"/>
    <property type="match status" value="1"/>
</dbReference>
<evidence type="ECO:0000313" key="13">
    <source>
        <dbReference type="Proteomes" id="UP000324760"/>
    </source>
</evidence>
<dbReference type="InterPro" id="IPR004358">
    <property type="entry name" value="Sig_transdc_His_kin-like_C"/>
</dbReference>
<dbReference type="GO" id="GO:0005886">
    <property type="term" value="C:plasma membrane"/>
    <property type="evidence" value="ECO:0007669"/>
    <property type="project" value="TreeGrafter"/>
</dbReference>
<sequence>MRSIQSRLNAAFIGLILVLLSVIWVIQSQTLRDITYEFVGSRMKSDSLTVLKALEKKDEEWVVNQSYISAIFSNPMSGHYYQYLIDDGQWRFSRSLWDEEIPTYDGLAIGESSIELQIKNDQPWLVYDHIFEKSGHKIRIVLAEDVSHIEEELDRLSWWLAGVGAKFIVALLIAQIIIIRIGLKSLTRVRKNIVKLKEGDICSLPVEKTQEVAPLVDEINYLIESMTLRLERSRHAVGNLAHAAKTPLTVIDRHIETLKLTNPECAQALSQQSLVLRELLQRELTRARIAGAALPGQKVIIEDELAKLVKTMNMIHQDKALAFEVSIKSTTFFPGERDDLIELLGNLIDNASKWAASKVRIRGMMDEHCLEMCIEDDGPGIPANKAKEIMSRGVRLDESTTGHGLGLSIVTEIVRQYKGQIELIPSELGGLHVHLLLPRQKDSVLAPVSA</sequence>
<dbReference type="Gene3D" id="3.30.565.10">
    <property type="entry name" value="Histidine kinase-like ATPase, C-terminal domain"/>
    <property type="match status" value="1"/>
</dbReference>
<evidence type="ECO:0000259" key="11">
    <source>
        <dbReference type="PROSITE" id="PS50109"/>
    </source>
</evidence>
<reference evidence="12 13" key="1">
    <citation type="journal article" date="2019" name="Biochem. Eng. J.">
        <title>Metabolic engineering of the marine bacteria Neptunomonas concharum for the production of acetoin and meso-2,3-butanediol from acetate.</title>
        <authorList>
            <person name="Li W."/>
            <person name="Pu N."/>
            <person name="Liu C.-X."/>
            <person name="Yuan Q.-P."/>
            <person name="Li Z.-J."/>
        </authorList>
    </citation>
    <scope>NUCLEOTIDE SEQUENCE [LARGE SCALE GENOMIC DNA]</scope>
    <source>
        <strain evidence="12 13">JCM17730</strain>
    </source>
</reference>
<keyword evidence="7 12" id="KW-0418">Kinase</keyword>
<dbReference type="InterPro" id="IPR005467">
    <property type="entry name" value="His_kinase_dom"/>
</dbReference>
<name>A0A5P1RGR6_9GAMM</name>
<evidence type="ECO:0000256" key="3">
    <source>
        <dbReference type="ARBA" id="ARBA00012438"/>
    </source>
</evidence>